<evidence type="ECO:0000256" key="10">
    <source>
        <dbReference type="PIRSR" id="PIRSR004682-4"/>
    </source>
</evidence>
<dbReference type="SUPFAM" id="SSF56784">
    <property type="entry name" value="HAD-like"/>
    <property type="match status" value="1"/>
</dbReference>
<comment type="cofactor">
    <cofactor evidence="10">
        <name>Zn(2+)</name>
        <dbReference type="ChEBI" id="CHEBI:29105"/>
    </cofactor>
</comment>
<dbReference type="AlphaFoldDB" id="A0A128XG89"/>
<evidence type="ECO:0000256" key="6">
    <source>
        <dbReference type="ARBA" id="ARBA00031828"/>
    </source>
</evidence>
<dbReference type="InterPro" id="IPR006549">
    <property type="entry name" value="HAD-SF_hydro_IIIA"/>
</dbReference>
<reference evidence="12 13" key="1">
    <citation type="submission" date="2018-06" db="EMBL/GenBank/DDBJ databases">
        <authorList>
            <consortium name="Pathogen Informatics"/>
            <person name="Doyle S."/>
        </authorList>
    </citation>
    <scope>NUCLEOTIDE SEQUENCE [LARGE SCALE GENOMIC DNA]</scope>
    <source>
        <strain evidence="12 13">NCTC12000</strain>
    </source>
</reference>
<comment type="subcellular location">
    <subcellularLocation>
        <location evidence="1 7">Cytoplasm</location>
    </subcellularLocation>
</comment>
<keyword evidence="3 10" id="KW-0479">Metal-binding</keyword>
<dbReference type="EMBL" id="UGOL01000001">
    <property type="protein sequence ID" value="STX79981.1"/>
    <property type="molecule type" value="Genomic_DNA"/>
</dbReference>
<evidence type="ECO:0000256" key="5">
    <source>
        <dbReference type="ARBA" id="ARBA00023277"/>
    </source>
</evidence>
<feature type="active site" description="Nucleophile" evidence="8">
    <location>
        <position position="8"/>
    </location>
</feature>
<evidence type="ECO:0000256" key="1">
    <source>
        <dbReference type="ARBA" id="ARBA00004496"/>
    </source>
</evidence>
<comment type="similarity">
    <text evidence="7">Belongs to the gmhB family.</text>
</comment>
<dbReference type="GO" id="GO:0016791">
    <property type="term" value="F:phosphatase activity"/>
    <property type="evidence" value="ECO:0007669"/>
    <property type="project" value="InterPro"/>
</dbReference>
<dbReference type="PIRSF" id="PIRSF004682">
    <property type="entry name" value="GmhB"/>
    <property type="match status" value="1"/>
</dbReference>
<accession>A0A128XG89</accession>
<evidence type="ECO:0000256" key="2">
    <source>
        <dbReference type="ARBA" id="ARBA00022490"/>
    </source>
</evidence>
<dbReference type="Proteomes" id="UP001071279">
    <property type="component" value="Unassembled WGS sequence"/>
</dbReference>
<keyword evidence="2 7" id="KW-0963">Cytoplasm</keyword>
<reference evidence="11" key="2">
    <citation type="submission" date="2022-12" db="EMBL/GenBank/DDBJ databases">
        <title>Comparative genomics of Legionella pneumophila isolates from the West Bank and Germany support molecular epidemiology of Legionnaires disease.</title>
        <authorList>
            <person name="Zayed A.R."/>
            <person name="Bitar D.M."/>
            <person name="Steinert M."/>
            <person name="Lueck C."/>
            <person name="Brettar I."/>
            <person name="Hoefle M.G."/>
            <person name="Bunk B."/>
        </authorList>
    </citation>
    <scope>NUCLEOTIDE SEQUENCE</scope>
    <source>
        <strain evidence="11">H23</strain>
    </source>
</reference>
<dbReference type="EMBL" id="JAPXIC010000052">
    <property type="protein sequence ID" value="MCZ4719272.1"/>
    <property type="molecule type" value="Genomic_DNA"/>
</dbReference>
<evidence type="ECO:0000313" key="12">
    <source>
        <dbReference type="EMBL" id="STX79981.1"/>
    </source>
</evidence>
<evidence type="ECO:0000256" key="8">
    <source>
        <dbReference type="PIRSR" id="PIRSR004682-1"/>
    </source>
</evidence>
<dbReference type="Pfam" id="PF13242">
    <property type="entry name" value="Hydrolase_like"/>
    <property type="match status" value="1"/>
</dbReference>
<dbReference type="PANTHER" id="PTHR42891">
    <property type="entry name" value="D-GLYCERO-BETA-D-MANNO-HEPTOSE-1,7-BISPHOSPHATE 7-PHOSPHATASE"/>
    <property type="match status" value="1"/>
</dbReference>
<feature type="binding site" evidence="10">
    <location>
        <position position="98"/>
    </location>
    <ligand>
        <name>Zn(2+)</name>
        <dbReference type="ChEBI" id="CHEBI:29105"/>
    </ligand>
</feature>
<keyword evidence="10" id="KW-0460">Magnesium</keyword>
<dbReference type="PANTHER" id="PTHR42891:SF1">
    <property type="entry name" value="D-GLYCERO-BETA-D-MANNO-HEPTOSE-1,7-BISPHOSPHATE 7-PHOSPHATASE"/>
    <property type="match status" value="1"/>
</dbReference>
<evidence type="ECO:0000256" key="9">
    <source>
        <dbReference type="PIRSR" id="PIRSR004682-3"/>
    </source>
</evidence>
<dbReference type="Proteomes" id="UP000254631">
    <property type="component" value="Unassembled WGS sequence"/>
</dbReference>
<feature type="site" description="Stabilizes the phosphoryl group" evidence="9">
    <location>
        <position position="51"/>
    </location>
</feature>
<feature type="binding site" evidence="10">
    <location>
        <position position="10"/>
    </location>
    <ligand>
        <name>Mg(2+)</name>
        <dbReference type="ChEBI" id="CHEBI:18420"/>
    </ligand>
</feature>
<organism evidence="12 13">
    <name type="scientific">Legionella pneumophila</name>
    <dbReference type="NCBI Taxonomy" id="446"/>
    <lineage>
        <taxon>Bacteria</taxon>
        <taxon>Pseudomonadati</taxon>
        <taxon>Pseudomonadota</taxon>
        <taxon>Gammaproteobacteria</taxon>
        <taxon>Legionellales</taxon>
        <taxon>Legionellaceae</taxon>
        <taxon>Legionella</taxon>
    </lineage>
</organism>
<dbReference type="RefSeq" id="WP_011214093.1">
    <property type="nucleotide sequence ID" value="NZ_BAZA01000009.1"/>
</dbReference>
<feature type="active site" description="Proton donor" evidence="8">
    <location>
        <position position="10"/>
    </location>
</feature>
<dbReference type="NCBIfam" id="NF006506">
    <property type="entry name" value="PRK08942.1"/>
    <property type="match status" value="1"/>
</dbReference>
<evidence type="ECO:0000313" key="13">
    <source>
        <dbReference type="Proteomes" id="UP000254631"/>
    </source>
</evidence>
<comment type="cofactor">
    <cofactor evidence="10">
        <name>Mg(2+)</name>
        <dbReference type="ChEBI" id="CHEBI:18420"/>
    </cofactor>
</comment>
<evidence type="ECO:0000256" key="4">
    <source>
        <dbReference type="ARBA" id="ARBA00022801"/>
    </source>
</evidence>
<evidence type="ECO:0000313" key="11">
    <source>
        <dbReference type="EMBL" id="MCZ4719272.1"/>
    </source>
</evidence>
<feature type="site" description="Stabilizes the phosphoryl group" evidence="9">
    <location>
        <position position="102"/>
    </location>
</feature>
<name>A0A128XG89_LEGPN</name>
<dbReference type="Gene3D" id="3.40.50.1000">
    <property type="entry name" value="HAD superfamily/HAD-like"/>
    <property type="match status" value="1"/>
</dbReference>
<proteinExistence type="inferred from homology"/>
<dbReference type="NCBIfam" id="TIGR01662">
    <property type="entry name" value="HAD-SF-IIIA"/>
    <property type="match status" value="1"/>
</dbReference>
<gene>
    <name evidence="12" type="primary">gmhB</name>
    <name evidence="12" type="ORF">NCTC12000_01979</name>
    <name evidence="11" type="ORF">O6C86_08560</name>
</gene>
<sequence>MNRIILLDRDGVINTDSINYIKNVDELIIIPDSITAIARLSAAGYKIGVATNQSGVSRGLYSEDDLSAIHCKLREVLAEAGGQIDALEYCIHLPEDNCFCRKPQPGMLKALAEKLNCSLDSVPFVGDRVSDIQAALAVGAQPIIVLSNMTDMSELAQYPKVPIYNSLLQYVNQLLL</sequence>
<dbReference type="InterPro" id="IPR023214">
    <property type="entry name" value="HAD_sf"/>
</dbReference>
<feature type="binding site" evidence="10">
    <location>
        <position position="100"/>
    </location>
    <ligand>
        <name>Zn(2+)</name>
        <dbReference type="ChEBI" id="CHEBI:29105"/>
    </ligand>
</feature>
<dbReference type="InterPro" id="IPR004446">
    <property type="entry name" value="Heptose_bisP_phosphatase"/>
</dbReference>
<feature type="site" description="Contributes to substrate recognition" evidence="9">
    <location>
        <position position="101"/>
    </location>
</feature>
<dbReference type="CDD" id="cd07503">
    <property type="entry name" value="HAD_HisB-N"/>
    <property type="match status" value="1"/>
</dbReference>
<feature type="binding site" evidence="10">
    <location>
        <position position="92"/>
    </location>
    <ligand>
        <name>Zn(2+)</name>
        <dbReference type="ChEBI" id="CHEBI:29105"/>
    </ligand>
</feature>
<feature type="binding site" evidence="10">
    <location>
        <position position="90"/>
    </location>
    <ligand>
        <name>Zn(2+)</name>
        <dbReference type="ChEBI" id="CHEBI:29105"/>
    </ligand>
</feature>
<dbReference type="OMA" id="AMHEKMY"/>
<keyword evidence="10" id="KW-0862">Zinc</keyword>
<dbReference type="GO" id="GO:0046872">
    <property type="term" value="F:metal ion binding"/>
    <property type="evidence" value="ECO:0007669"/>
    <property type="project" value="UniProtKB-KW"/>
</dbReference>
<evidence type="ECO:0000256" key="3">
    <source>
        <dbReference type="ARBA" id="ARBA00022723"/>
    </source>
</evidence>
<dbReference type="GO" id="GO:0005737">
    <property type="term" value="C:cytoplasm"/>
    <property type="evidence" value="ECO:0007669"/>
    <property type="project" value="UniProtKB-SubCell"/>
</dbReference>
<evidence type="ECO:0000256" key="7">
    <source>
        <dbReference type="PIRNR" id="PIRNR004682"/>
    </source>
</evidence>
<protein>
    <recommendedName>
        <fullName evidence="6 7">D,D-heptose 1,7-bisphosphate phosphatase</fullName>
        <ecNumber evidence="7">3.1.3.-</ecNumber>
    </recommendedName>
</protein>
<feature type="binding site" evidence="10">
    <location>
        <position position="8"/>
    </location>
    <ligand>
        <name>Mg(2+)</name>
        <dbReference type="ChEBI" id="CHEBI:18420"/>
    </ligand>
</feature>
<dbReference type="InterPro" id="IPR006543">
    <property type="entry name" value="Histidinol-phos"/>
</dbReference>
<dbReference type="NCBIfam" id="TIGR01656">
    <property type="entry name" value="Histidinol-ppas"/>
    <property type="match status" value="1"/>
</dbReference>
<dbReference type="eggNOG" id="COG0241">
    <property type="taxonomic scope" value="Bacteria"/>
</dbReference>
<keyword evidence="4 7" id="KW-0378">Hydrolase</keyword>
<keyword evidence="5 7" id="KW-0119">Carbohydrate metabolism</keyword>
<feature type="binding site" evidence="10">
    <location>
        <position position="127"/>
    </location>
    <ligand>
        <name>Mg(2+)</name>
        <dbReference type="ChEBI" id="CHEBI:18420"/>
    </ligand>
</feature>
<dbReference type="EC" id="3.1.3.-" evidence="7"/>
<dbReference type="GO" id="GO:0005975">
    <property type="term" value="P:carbohydrate metabolic process"/>
    <property type="evidence" value="ECO:0007669"/>
    <property type="project" value="InterPro"/>
</dbReference>
<dbReference type="InterPro" id="IPR036412">
    <property type="entry name" value="HAD-like_sf"/>
</dbReference>